<dbReference type="Proteomes" id="UP001283361">
    <property type="component" value="Unassembled WGS sequence"/>
</dbReference>
<protein>
    <recommendedName>
        <fullName evidence="4">Plethodontid modulating factor</fullName>
    </recommendedName>
</protein>
<feature type="chain" id="PRO_5042105437" description="Plethodontid modulating factor" evidence="1">
    <location>
        <begin position="20"/>
        <end position="70"/>
    </location>
</feature>
<evidence type="ECO:0008006" key="4">
    <source>
        <dbReference type="Google" id="ProtNLM"/>
    </source>
</evidence>
<feature type="signal peptide" evidence="1">
    <location>
        <begin position="1"/>
        <end position="19"/>
    </location>
</feature>
<reference evidence="2" key="1">
    <citation type="journal article" date="2023" name="G3 (Bethesda)">
        <title>A reference genome for the long-term kleptoplast-retaining sea slug Elysia crispata morphotype clarki.</title>
        <authorList>
            <person name="Eastman K.E."/>
            <person name="Pendleton A.L."/>
            <person name="Shaikh M.A."/>
            <person name="Suttiyut T."/>
            <person name="Ogas R."/>
            <person name="Tomko P."/>
            <person name="Gavelis G."/>
            <person name="Widhalm J.R."/>
            <person name="Wisecaver J.H."/>
        </authorList>
    </citation>
    <scope>NUCLEOTIDE SEQUENCE</scope>
    <source>
        <strain evidence="2">ECLA1</strain>
    </source>
</reference>
<dbReference type="EMBL" id="JAWDGP010004746">
    <property type="protein sequence ID" value="KAK3762190.1"/>
    <property type="molecule type" value="Genomic_DNA"/>
</dbReference>
<comment type="caution">
    <text evidence="2">The sequence shown here is derived from an EMBL/GenBank/DDBJ whole genome shotgun (WGS) entry which is preliminary data.</text>
</comment>
<organism evidence="2 3">
    <name type="scientific">Elysia crispata</name>
    <name type="common">lettuce slug</name>
    <dbReference type="NCBI Taxonomy" id="231223"/>
    <lineage>
        <taxon>Eukaryota</taxon>
        <taxon>Metazoa</taxon>
        <taxon>Spiralia</taxon>
        <taxon>Lophotrochozoa</taxon>
        <taxon>Mollusca</taxon>
        <taxon>Gastropoda</taxon>
        <taxon>Heterobranchia</taxon>
        <taxon>Euthyneura</taxon>
        <taxon>Panpulmonata</taxon>
        <taxon>Sacoglossa</taxon>
        <taxon>Placobranchoidea</taxon>
        <taxon>Plakobranchidae</taxon>
        <taxon>Elysia</taxon>
    </lineage>
</organism>
<dbReference type="AlphaFoldDB" id="A0AAE0Z3Z6"/>
<keyword evidence="1" id="KW-0732">Signal</keyword>
<gene>
    <name evidence="2" type="ORF">RRG08_007287</name>
</gene>
<evidence type="ECO:0000313" key="2">
    <source>
        <dbReference type="EMBL" id="KAK3762190.1"/>
    </source>
</evidence>
<evidence type="ECO:0000256" key="1">
    <source>
        <dbReference type="SAM" id="SignalP"/>
    </source>
</evidence>
<proteinExistence type="predicted"/>
<sequence length="70" mass="7678">MKVLFVFTLLACVLITIEADGECSPAACKISKDLSLNVKGENHCCDPKKYSFIVSDPVKDNVTQSCTCYE</sequence>
<keyword evidence="3" id="KW-1185">Reference proteome</keyword>
<name>A0AAE0Z3Z6_9GAST</name>
<accession>A0AAE0Z3Z6</accession>
<evidence type="ECO:0000313" key="3">
    <source>
        <dbReference type="Proteomes" id="UP001283361"/>
    </source>
</evidence>